<reference evidence="4 5" key="1">
    <citation type="submission" date="2018-10" db="EMBL/GenBank/DDBJ databases">
        <title>Fifty Aureobasidium pullulans genomes reveal a recombining polyextremotolerant generalist.</title>
        <authorList>
            <person name="Gostincar C."/>
            <person name="Turk M."/>
            <person name="Zajc J."/>
            <person name="Gunde-Cimerman N."/>
        </authorList>
    </citation>
    <scope>NUCLEOTIDE SEQUENCE [LARGE SCALE GENOMIC DNA]</scope>
    <source>
        <strain evidence="3 4">EXF-10081</strain>
        <strain evidence="2 5">EXF-11013</strain>
    </source>
</reference>
<dbReference type="EMBL" id="QZAT01000013">
    <property type="protein sequence ID" value="THX32790.1"/>
    <property type="molecule type" value="Genomic_DNA"/>
</dbReference>
<dbReference type="PANTHER" id="PTHR40780:SF3">
    <property type="entry name" value="DUF3669 DOMAIN-CONTAINING PROTEIN"/>
    <property type="match status" value="1"/>
</dbReference>
<proteinExistence type="predicted"/>
<dbReference type="PANTHER" id="PTHR40780">
    <property type="entry name" value="DUF3669 DOMAIN-CONTAINING PROTEIN"/>
    <property type="match status" value="1"/>
</dbReference>
<evidence type="ECO:0000313" key="3">
    <source>
        <dbReference type="EMBL" id="THX32790.1"/>
    </source>
</evidence>
<dbReference type="Proteomes" id="UP000310374">
    <property type="component" value="Unassembled WGS sequence"/>
</dbReference>
<sequence>MTHNGIKVVAYDDSLHITLPTGISRINDKNMAPTDGKLAMSASPTLPTSDNFETRDIRGMVVPAHDCDQAIPNYSTSTAVPSAPLRIGAGHCGSVWTVADASWVIKRADGSKHRSLWKEYYLQNRILSHLDKSTAITTNIQIPASFWYTSTNGCNIMCSERIPPLSSTFRNLLVDSFCPEEARQCVKDRDTVCIGRIYLGRRRFGRPSKFFSLNNYALLVDSMEQLGLPIHEYAGYIAEALAILHWDAEVDANDVEFVLGSRRQLPTQTCTPLSSSYIAKLPYNSDTRSLTEPEPTTKLQPQIQDLQVWVLDFDCCDSISMDIEGVEKAAVSAQRNDPYSPKPCASGTKDYELWKRFRDRYLAVGTEIVQRRQLEETLPRLFIERLVVLQGETPSEHQHFPRGPYCARHNDEEA</sequence>
<accession>A0A4S9EFM2</accession>
<evidence type="ECO:0000259" key="1">
    <source>
        <dbReference type="Pfam" id="PF12417"/>
    </source>
</evidence>
<dbReference type="Proteomes" id="UP000310687">
    <property type="component" value="Unassembled WGS sequence"/>
</dbReference>
<dbReference type="InterPro" id="IPR022137">
    <property type="entry name" value="Znf_prot_DUF3669"/>
</dbReference>
<gene>
    <name evidence="3" type="ORF">D6D12_01954</name>
    <name evidence="2" type="ORF">D6D22_00833</name>
</gene>
<evidence type="ECO:0000313" key="5">
    <source>
        <dbReference type="Proteomes" id="UP000310687"/>
    </source>
</evidence>
<dbReference type="Pfam" id="PF12417">
    <property type="entry name" value="DUF3669"/>
    <property type="match status" value="1"/>
</dbReference>
<feature type="domain" description="DUF3669" evidence="1">
    <location>
        <begin position="308"/>
        <end position="372"/>
    </location>
</feature>
<dbReference type="EMBL" id="QZAL01000006">
    <property type="protein sequence ID" value="THW51387.1"/>
    <property type="molecule type" value="Genomic_DNA"/>
</dbReference>
<evidence type="ECO:0000313" key="4">
    <source>
        <dbReference type="Proteomes" id="UP000310374"/>
    </source>
</evidence>
<evidence type="ECO:0000313" key="2">
    <source>
        <dbReference type="EMBL" id="THW51387.1"/>
    </source>
</evidence>
<dbReference type="AlphaFoldDB" id="A0A4S9EFM2"/>
<organism evidence="3 4">
    <name type="scientific">Aureobasidium pullulans</name>
    <name type="common">Black yeast</name>
    <name type="synonym">Pullularia pullulans</name>
    <dbReference type="NCBI Taxonomy" id="5580"/>
    <lineage>
        <taxon>Eukaryota</taxon>
        <taxon>Fungi</taxon>
        <taxon>Dikarya</taxon>
        <taxon>Ascomycota</taxon>
        <taxon>Pezizomycotina</taxon>
        <taxon>Dothideomycetes</taxon>
        <taxon>Dothideomycetidae</taxon>
        <taxon>Dothideales</taxon>
        <taxon>Saccotheciaceae</taxon>
        <taxon>Aureobasidium</taxon>
    </lineage>
</organism>
<name>A0A4S9EFM2_AURPU</name>
<protein>
    <recommendedName>
        <fullName evidence="1">DUF3669 domain-containing protein</fullName>
    </recommendedName>
</protein>
<comment type="caution">
    <text evidence="3">The sequence shown here is derived from an EMBL/GenBank/DDBJ whole genome shotgun (WGS) entry which is preliminary data.</text>
</comment>